<feature type="transmembrane region" description="Helical" evidence="8">
    <location>
        <begin position="254"/>
        <end position="279"/>
    </location>
</feature>
<proteinExistence type="inferred from homology"/>
<keyword evidence="6 8" id="KW-0472">Membrane</keyword>
<dbReference type="EMBL" id="JANBVO010000028">
    <property type="protein sequence ID" value="KAJ9138923.1"/>
    <property type="molecule type" value="Genomic_DNA"/>
</dbReference>
<evidence type="ECO:0000259" key="9">
    <source>
        <dbReference type="PROSITE" id="PS50850"/>
    </source>
</evidence>
<evidence type="ECO:0000313" key="11">
    <source>
        <dbReference type="Proteomes" id="UP001174694"/>
    </source>
</evidence>
<comment type="caution">
    <text evidence="10">The sequence shown here is derived from an EMBL/GenBank/DDBJ whole genome shotgun (WGS) entry which is preliminary data.</text>
</comment>
<feature type="transmembrane region" description="Helical" evidence="8">
    <location>
        <begin position="122"/>
        <end position="141"/>
    </location>
</feature>
<dbReference type="CDD" id="cd17352">
    <property type="entry name" value="MFS_MCT_SLC16"/>
    <property type="match status" value="1"/>
</dbReference>
<keyword evidence="4 8" id="KW-0812">Transmembrane</keyword>
<evidence type="ECO:0000256" key="8">
    <source>
        <dbReference type="SAM" id="Phobius"/>
    </source>
</evidence>
<feature type="transmembrane region" description="Helical" evidence="8">
    <location>
        <begin position="50"/>
        <end position="73"/>
    </location>
</feature>
<protein>
    <submittedName>
        <fullName evidence="10">Major facilitator superfamily domain, general substrate transporter</fullName>
    </submittedName>
</protein>
<dbReference type="PANTHER" id="PTHR11360:SF224">
    <property type="entry name" value="MAJOR FACILITATOR SUPERFAMILY (MFS) PROFILE DOMAIN-CONTAINING PROTEIN-RELATED"/>
    <property type="match status" value="1"/>
</dbReference>
<dbReference type="SUPFAM" id="SSF103473">
    <property type="entry name" value="MFS general substrate transporter"/>
    <property type="match status" value="1"/>
</dbReference>
<evidence type="ECO:0000256" key="4">
    <source>
        <dbReference type="ARBA" id="ARBA00022692"/>
    </source>
</evidence>
<evidence type="ECO:0000256" key="2">
    <source>
        <dbReference type="ARBA" id="ARBA00006727"/>
    </source>
</evidence>
<organism evidence="10 11">
    <name type="scientific">Pleurostoma richardsiae</name>
    <dbReference type="NCBI Taxonomy" id="41990"/>
    <lineage>
        <taxon>Eukaryota</taxon>
        <taxon>Fungi</taxon>
        <taxon>Dikarya</taxon>
        <taxon>Ascomycota</taxon>
        <taxon>Pezizomycotina</taxon>
        <taxon>Sordariomycetes</taxon>
        <taxon>Sordariomycetidae</taxon>
        <taxon>Calosphaeriales</taxon>
        <taxon>Pleurostomataceae</taxon>
        <taxon>Pleurostoma</taxon>
    </lineage>
</organism>
<dbReference type="PANTHER" id="PTHR11360">
    <property type="entry name" value="MONOCARBOXYLATE TRANSPORTER"/>
    <property type="match status" value="1"/>
</dbReference>
<feature type="transmembrane region" description="Helical" evidence="8">
    <location>
        <begin position="147"/>
        <end position="167"/>
    </location>
</feature>
<evidence type="ECO:0000256" key="1">
    <source>
        <dbReference type="ARBA" id="ARBA00004141"/>
    </source>
</evidence>
<evidence type="ECO:0000256" key="3">
    <source>
        <dbReference type="ARBA" id="ARBA00022448"/>
    </source>
</evidence>
<feature type="transmembrane region" description="Helical" evidence="8">
    <location>
        <begin position="345"/>
        <end position="370"/>
    </location>
</feature>
<keyword evidence="5 8" id="KW-1133">Transmembrane helix</keyword>
<comment type="similarity">
    <text evidence="2">Belongs to the major facilitator superfamily. Monocarboxylate porter (TC 2.A.1.13) family.</text>
</comment>
<dbReference type="Pfam" id="PF07690">
    <property type="entry name" value="MFS_1"/>
    <property type="match status" value="1"/>
</dbReference>
<dbReference type="AlphaFoldDB" id="A0AA38R9M3"/>
<feature type="region of interest" description="Disordered" evidence="7">
    <location>
        <begin position="1"/>
        <end position="41"/>
    </location>
</feature>
<accession>A0AA38R9M3</accession>
<gene>
    <name evidence="10" type="ORF">NKR23_g8196</name>
</gene>
<feature type="domain" description="Major facilitator superfamily (MFS) profile" evidence="9">
    <location>
        <begin position="55"/>
        <end position="436"/>
    </location>
</feature>
<dbReference type="InterPro" id="IPR011701">
    <property type="entry name" value="MFS"/>
</dbReference>
<feature type="transmembrane region" description="Helical" evidence="8">
    <location>
        <begin position="382"/>
        <end position="404"/>
    </location>
</feature>
<feature type="transmembrane region" description="Helical" evidence="8">
    <location>
        <begin position="179"/>
        <end position="199"/>
    </location>
</feature>
<dbReference type="Proteomes" id="UP001174694">
    <property type="component" value="Unassembled WGS sequence"/>
</dbReference>
<feature type="transmembrane region" description="Helical" evidence="8">
    <location>
        <begin position="211"/>
        <end position="233"/>
    </location>
</feature>
<evidence type="ECO:0000256" key="5">
    <source>
        <dbReference type="ARBA" id="ARBA00022989"/>
    </source>
</evidence>
<name>A0AA38R9M3_9PEZI</name>
<dbReference type="GO" id="GO:0022857">
    <property type="term" value="F:transmembrane transporter activity"/>
    <property type="evidence" value="ECO:0007669"/>
    <property type="project" value="InterPro"/>
</dbReference>
<keyword evidence="11" id="KW-1185">Reference proteome</keyword>
<dbReference type="PROSITE" id="PS50850">
    <property type="entry name" value="MFS"/>
    <property type="match status" value="1"/>
</dbReference>
<keyword evidence="3" id="KW-0813">Transport</keyword>
<comment type="subcellular location">
    <subcellularLocation>
        <location evidence="1">Membrane</location>
        <topology evidence="1">Multi-pass membrane protein</topology>
    </subcellularLocation>
</comment>
<dbReference type="InterPro" id="IPR020846">
    <property type="entry name" value="MFS_dom"/>
</dbReference>
<dbReference type="GO" id="GO:0016020">
    <property type="term" value="C:membrane"/>
    <property type="evidence" value="ECO:0007669"/>
    <property type="project" value="UniProtKB-SubCell"/>
</dbReference>
<evidence type="ECO:0000256" key="6">
    <source>
        <dbReference type="ARBA" id="ARBA00023136"/>
    </source>
</evidence>
<sequence length="445" mass="47787">MSTDQPPSREELDPQLAPDALMTTDSEKNTSNGAGHGAPSRTNTAPDGGLAAWSVVLGSWCVLFCSFGWINSIGTFQSYYERHLLRQYSASTIAWIPSLQIFFIYAMGPVVGGLYDHFGPRWLVFVGSILHVFGLMMASISTEYYQILLSQGVCSAIGVAIIFQPATSVIPGWFNQKRGAAYGVTTSGGSIGGVVFPIMLQRLISDLGYGWVMRIAAFLILFLLIIANLTIRSRVPPAPRPMSKNDMLQPFREVNMVLVILGFILLTFGVFIPIDYLVIQAMTEVHMSPGLAQYLLAILNAGSLFGRLGAGVFADYLGPYNVFVLVCYLAGILELALWIPASSNAAIVVFAALFGFTSGAYVALAAALIVKVSPFQQIGYRIGLIFLCASVSGLTTNPIAGAILSHNDGSYLGMKIFAGVLLLGGTTSIFGARLHQTGLHLLAKF</sequence>
<dbReference type="InterPro" id="IPR036259">
    <property type="entry name" value="MFS_trans_sf"/>
</dbReference>
<feature type="transmembrane region" description="Helical" evidence="8">
    <location>
        <begin position="93"/>
        <end position="115"/>
    </location>
</feature>
<evidence type="ECO:0000313" key="10">
    <source>
        <dbReference type="EMBL" id="KAJ9138923.1"/>
    </source>
</evidence>
<dbReference type="Gene3D" id="1.20.1250.20">
    <property type="entry name" value="MFS general substrate transporter like domains"/>
    <property type="match status" value="2"/>
</dbReference>
<dbReference type="InterPro" id="IPR050327">
    <property type="entry name" value="Proton-linked_MCT"/>
</dbReference>
<feature type="transmembrane region" description="Helical" evidence="8">
    <location>
        <begin position="416"/>
        <end position="434"/>
    </location>
</feature>
<reference evidence="10" key="1">
    <citation type="submission" date="2022-07" db="EMBL/GenBank/DDBJ databases">
        <title>Fungi with potential for degradation of polypropylene.</title>
        <authorList>
            <person name="Gostincar C."/>
        </authorList>
    </citation>
    <scope>NUCLEOTIDE SEQUENCE</scope>
    <source>
        <strain evidence="10">EXF-13308</strain>
    </source>
</reference>
<feature type="transmembrane region" description="Helical" evidence="8">
    <location>
        <begin position="291"/>
        <end position="313"/>
    </location>
</feature>
<evidence type="ECO:0000256" key="7">
    <source>
        <dbReference type="SAM" id="MobiDB-lite"/>
    </source>
</evidence>
<feature type="transmembrane region" description="Helical" evidence="8">
    <location>
        <begin position="320"/>
        <end position="339"/>
    </location>
</feature>